<name>A0A482WEE6_ASBVE</name>
<evidence type="ECO:0000313" key="2">
    <source>
        <dbReference type="Proteomes" id="UP000292052"/>
    </source>
</evidence>
<protein>
    <submittedName>
        <fullName evidence="1">Uncharacterized protein</fullName>
    </submittedName>
</protein>
<dbReference type="Proteomes" id="UP000292052">
    <property type="component" value="Unassembled WGS sequence"/>
</dbReference>
<sequence length="39" mass="4357">MSERKFARGLGKPGTAAQLRETVSQVVKENTVLVSRRQK</sequence>
<evidence type="ECO:0000313" key="1">
    <source>
        <dbReference type="EMBL" id="RZC43169.1"/>
    </source>
</evidence>
<proteinExistence type="predicted"/>
<gene>
    <name evidence="1" type="ORF">BDFB_011869</name>
</gene>
<accession>A0A482WEE6</accession>
<dbReference type="EMBL" id="QDEB01001518">
    <property type="protein sequence ID" value="RZC43169.1"/>
    <property type="molecule type" value="Genomic_DNA"/>
</dbReference>
<reference evidence="1 2" key="1">
    <citation type="submission" date="2017-03" db="EMBL/GenBank/DDBJ databases">
        <title>Genome of the blue death feigning beetle - Asbolus verrucosus.</title>
        <authorList>
            <person name="Rider S.D."/>
        </authorList>
    </citation>
    <scope>NUCLEOTIDE SEQUENCE [LARGE SCALE GENOMIC DNA]</scope>
    <source>
        <strain evidence="1">Butters</strain>
        <tissue evidence="1">Head and leg muscle</tissue>
    </source>
</reference>
<dbReference type="AlphaFoldDB" id="A0A482WEE6"/>
<keyword evidence="2" id="KW-1185">Reference proteome</keyword>
<comment type="caution">
    <text evidence="1">The sequence shown here is derived from an EMBL/GenBank/DDBJ whole genome shotgun (WGS) entry which is preliminary data.</text>
</comment>
<organism evidence="1 2">
    <name type="scientific">Asbolus verrucosus</name>
    <name type="common">Desert ironclad beetle</name>
    <dbReference type="NCBI Taxonomy" id="1661398"/>
    <lineage>
        <taxon>Eukaryota</taxon>
        <taxon>Metazoa</taxon>
        <taxon>Ecdysozoa</taxon>
        <taxon>Arthropoda</taxon>
        <taxon>Hexapoda</taxon>
        <taxon>Insecta</taxon>
        <taxon>Pterygota</taxon>
        <taxon>Neoptera</taxon>
        <taxon>Endopterygota</taxon>
        <taxon>Coleoptera</taxon>
        <taxon>Polyphaga</taxon>
        <taxon>Cucujiformia</taxon>
        <taxon>Tenebrionidae</taxon>
        <taxon>Pimeliinae</taxon>
        <taxon>Asbolus</taxon>
    </lineage>
</organism>
<dbReference type="OrthoDB" id="47328at2759"/>